<evidence type="ECO:0000256" key="3">
    <source>
        <dbReference type="ARBA" id="ARBA00012438"/>
    </source>
</evidence>
<evidence type="ECO:0000256" key="10">
    <source>
        <dbReference type="ARBA" id="ARBA00023012"/>
    </source>
</evidence>
<dbReference type="Proteomes" id="UP000651482">
    <property type="component" value="Unassembled WGS sequence"/>
</dbReference>
<evidence type="ECO:0000256" key="6">
    <source>
        <dbReference type="ARBA" id="ARBA00022679"/>
    </source>
</evidence>
<feature type="transmembrane region" description="Helical" evidence="11">
    <location>
        <begin position="21"/>
        <end position="40"/>
    </location>
</feature>
<dbReference type="GO" id="GO:0000155">
    <property type="term" value="F:phosphorelay sensor kinase activity"/>
    <property type="evidence" value="ECO:0007669"/>
    <property type="project" value="InterPro"/>
</dbReference>
<keyword evidence="11" id="KW-0472">Membrane</keyword>
<keyword evidence="6" id="KW-0808">Transferase</keyword>
<dbReference type="SUPFAM" id="SSF55874">
    <property type="entry name" value="ATPase domain of HSP90 chaperone/DNA topoisomerase II/histidine kinase"/>
    <property type="match status" value="1"/>
</dbReference>
<comment type="catalytic activity">
    <reaction evidence="1">
        <text>ATP + protein L-histidine = ADP + protein N-phospho-L-histidine.</text>
        <dbReference type="EC" id="2.7.13.3"/>
    </reaction>
</comment>
<keyword evidence="14" id="KW-1185">Reference proteome</keyword>
<evidence type="ECO:0000256" key="8">
    <source>
        <dbReference type="ARBA" id="ARBA00022777"/>
    </source>
</evidence>
<evidence type="ECO:0000256" key="4">
    <source>
        <dbReference type="ARBA" id="ARBA00022475"/>
    </source>
</evidence>
<dbReference type="EMBL" id="JACRSN010000010">
    <property type="protein sequence ID" value="MBC8533920.1"/>
    <property type="molecule type" value="Genomic_DNA"/>
</dbReference>
<dbReference type="Gene3D" id="1.10.287.130">
    <property type="match status" value="1"/>
</dbReference>
<dbReference type="AlphaFoldDB" id="A0A926D7M9"/>
<keyword evidence="10" id="KW-0902">Two-component regulatory system</keyword>
<keyword evidence="7 11" id="KW-0812">Transmembrane</keyword>
<keyword evidence="5" id="KW-0597">Phosphoprotein</keyword>
<dbReference type="Gene3D" id="3.30.450.20">
    <property type="entry name" value="PAS domain"/>
    <property type="match status" value="2"/>
</dbReference>
<reference evidence="13" key="1">
    <citation type="submission" date="2020-08" db="EMBL/GenBank/DDBJ databases">
        <title>Genome public.</title>
        <authorList>
            <person name="Liu C."/>
            <person name="Sun Q."/>
        </authorList>
    </citation>
    <scope>NUCLEOTIDE SEQUENCE</scope>
    <source>
        <strain evidence="13">NSJ-40</strain>
    </source>
</reference>
<gene>
    <name evidence="13" type="ORF">IAG03_07870</name>
</gene>
<dbReference type="SMART" id="SM00387">
    <property type="entry name" value="HATPase_c"/>
    <property type="match status" value="1"/>
</dbReference>
<dbReference type="EC" id="2.7.13.3" evidence="3"/>
<dbReference type="SUPFAM" id="SSF55890">
    <property type="entry name" value="Sporulation response regulatory protein Spo0B"/>
    <property type="match status" value="1"/>
</dbReference>
<evidence type="ECO:0000256" key="9">
    <source>
        <dbReference type="ARBA" id="ARBA00022989"/>
    </source>
</evidence>
<dbReference type="InterPro" id="IPR029151">
    <property type="entry name" value="Sensor-like_sf"/>
</dbReference>
<dbReference type="InterPro" id="IPR005467">
    <property type="entry name" value="His_kinase_dom"/>
</dbReference>
<evidence type="ECO:0000259" key="12">
    <source>
        <dbReference type="PROSITE" id="PS50109"/>
    </source>
</evidence>
<proteinExistence type="predicted"/>
<evidence type="ECO:0000256" key="1">
    <source>
        <dbReference type="ARBA" id="ARBA00000085"/>
    </source>
</evidence>
<dbReference type="PANTHER" id="PTHR43547:SF10">
    <property type="entry name" value="SENSOR HISTIDINE KINASE DCUS"/>
    <property type="match status" value="1"/>
</dbReference>
<keyword evidence="4" id="KW-1003">Cell membrane</keyword>
<accession>A0A926D7M9</accession>
<feature type="transmembrane region" description="Helical" evidence="11">
    <location>
        <begin position="179"/>
        <end position="197"/>
    </location>
</feature>
<dbReference type="InterPro" id="IPR003594">
    <property type="entry name" value="HATPase_dom"/>
</dbReference>
<evidence type="ECO:0000313" key="14">
    <source>
        <dbReference type="Proteomes" id="UP000651482"/>
    </source>
</evidence>
<dbReference type="InterPro" id="IPR004358">
    <property type="entry name" value="Sig_transdc_His_kin-like_C"/>
</dbReference>
<dbReference type="InterPro" id="IPR016120">
    <property type="entry name" value="Sig_transdc_His_kin_SpoOB"/>
</dbReference>
<keyword evidence="9 11" id="KW-1133">Transmembrane helix</keyword>
<protein>
    <recommendedName>
        <fullName evidence="3">histidine kinase</fullName>
        <ecNumber evidence="3">2.7.13.3</ecNumber>
    </recommendedName>
</protein>
<name>A0A926D7M9_9FIRM</name>
<dbReference type="InterPro" id="IPR039506">
    <property type="entry name" value="SPOB_a"/>
</dbReference>
<evidence type="ECO:0000256" key="11">
    <source>
        <dbReference type="SAM" id="Phobius"/>
    </source>
</evidence>
<sequence length="540" mass="59275">MRRRKIRPVKKIQKEILQTMLVLVIIMTGLISVISFFVNVHSERRSIDQNLQNVGRAVAQSEIIRKEMTQTEADSGSVAHLYLDSLKETLSNIDVISVVRADQVRVYHTNPELIGTTYDGTLPAFSDHPEGSYVTSDIGPSGSQRRAYTEIRDDSGAYIGFVLVSMLDRNIDRMVLETVWIHLLCAGLVILLSVLLSRKLSGRIKRLLHGYEPDTFSAMFSIRNTILESLEEGVLALDSSKTLLYQNAAAKSMLSTPDSPENQTEAFLSSISIAHTLSSGKKQLGVSVHLKNGADILVDQIPVLEQGKTAGLICILRDRTEYTKIMEDLSGVRYMVESMRANNHDFTNKLHVILGLIQMGNTAEASEYISRIATIQQSVIQNVVKNIEDPSVAALLIGKYARAAELNIQFKMKSGSRLSRDDIFIPSGDLVTIIGNLLDNAMDSMNEKADLPKELSVGIFTQPHAMLISVDDTGLGIPEDRQTAVFEDGVSSKGTGRGTGLFVVKRLVENYNGSISLESEPGFGTSFTITLTDEGGSAHV</sequence>
<dbReference type="PRINTS" id="PR00344">
    <property type="entry name" value="BCTRLSENSOR"/>
</dbReference>
<dbReference type="Gene3D" id="3.30.565.10">
    <property type="entry name" value="Histidine kinase-like ATPase, C-terminal domain"/>
    <property type="match status" value="1"/>
</dbReference>
<dbReference type="PROSITE" id="PS50109">
    <property type="entry name" value="HIS_KIN"/>
    <property type="match status" value="1"/>
</dbReference>
<evidence type="ECO:0000313" key="13">
    <source>
        <dbReference type="EMBL" id="MBC8533920.1"/>
    </source>
</evidence>
<evidence type="ECO:0000256" key="5">
    <source>
        <dbReference type="ARBA" id="ARBA00022553"/>
    </source>
</evidence>
<comment type="subcellular location">
    <subcellularLocation>
        <location evidence="2">Cell membrane</location>
        <topology evidence="2">Multi-pass membrane protein</topology>
    </subcellularLocation>
</comment>
<organism evidence="13 14">
    <name type="scientific">Yeguia hominis</name>
    <dbReference type="NCBI Taxonomy" id="2763662"/>
    <lineage>
        <taxon>Bacteria</taxon>
        <taxon>Bacillati</taxon>
        <taxon>Bacillota</taxon>
        <taxon>Clostridia</taxon>
        <taxon>Eubacteriales</taxon>
        <taxon>Yeguiaceae</taxon>
        <taxon>Yeguia</taxon>
    </lineage>
</organism>
<evidence type="ECO:0000256" key="2">
    <source>
        <dbReference type="ARBA" id="ARBA00004651"/>
    </source>
</evidence>
<dbReference type="PANTHER" id="PTHR43547">
    <property type="entry name" value="TWO-COMPONENT HISTIDINE KINASE"/>
    <property type="match status" value="1"/>
</dbReference>
<dbReference type="InterPro" id="IPR036890">
    <property type="entry name" value="HATPase_C_sf"/>
</dbReference>
<evidence type="ECO:0000256" key="7">
    <source>
        <dbReference type="ARBA" id="ARBA00022692"/>
    </source>
</evidence>
<feature type="domain" description="Histidine kinase" evidence="12">
    <location>
        <begin position="341"/>
        <end position="535"/>
    </location>
</feature>
<dbReference type="RefSeq" id="WP_249319574.1">
    <property type="nucleotide sequence ID" value="NZ_JACRSN010000010.1"/>
</dbReference>
<dbReference type="Pfam" id="PF02518">
    <property type="entry name" value="HATPase_c"/>
    <property type="match status" value="1"/>
</dbReference>
<comment type="caution">
    <text evidence="13">The sequence shown here is derived from an EMBL/GenBank/DDBJ whole genome shotgun (WGS) entry which is preliminary data.</text>
</comment>
<keyword evidence="8" id="KW-0418">Kinase</keyword>
<dbReference type="SUPFAM" id="SSF103190">
    <property type="entry name" value="Sensory domain-like"/>
    <property type="match status" value="1"/>
</dbReference>
<dbReference type="GO" id="GO:0005886">
    <property type="term" value="C:plasma membrane"/>
    <property type="evidence" value="ECO:0007669"/>
    <property type="project" value="UniProtKB-SubCell"/>
</dbReference>
<dbReference type="Pfam" id="PF14689">
    <property type="entry name" value="SPOB_a"/>
    <property type="match status" value="1"/>
</dbReference>